<feature type="compositionally biased region" description="Gly residues" evidence="3">
    <location>
        <begin position="468"/>
        <end position="478"/>
    </location>
</feature>
<dbReference type="PANTHER" id="PTHR10693">
    <property type="entry name" value="RAS GTPASE-ACTIVATING PROTEIN-BINDING PROTEIN"/>
    <property type="match status" value="1"/>
</dbReference>
<feature type="domain" description="NTF2" evidence="5">
    <location>
        <begin position="14"/>
        <end position="128"/>
    </location>
</feature>
<dbReference type="Proteomes" id="UP001154282">
    <property type="component" value="Unassembled WGS sequence"/>
</dbReference>
<dbReference type="GO" id="GO:1990904">
    <property type="term" value="C:ribonucleoprotein complex"/>
    <property type="evidence" value="ECO:0007669"/>
    <property type="project" value="TreeGrafter"/>
</dbReference>
<keyword evidence="1 2" id="KW-0694">RNA-binding</keyword>
<dbReference type="InterPro" id="IPR012677">
    <property type="entry name" value="Nucleotide-bd_a/b_plait_sf"/>
</dbReference>
<feature type="region of interest" description="Disordered" evidence="3">
    <location>
        <begin position="324"/>
        <end position="356"/>
    </location>
</feature>
<dbReference type="GO" id="GO:0005829">
    <property type="term" value="C:cytosol"/>
    <property type="evidence" value="ECO:0007669"/>
    <property type="project" value="TreeGrafter"/>
</dbReference>
<evidence type="ECO:0000259" key="4">
    <source>
        <dbReference type="PROSITE" id="PS50102"/>
    </source>
</evidence>
<evidence type="ECO:0000256" key="3">
    <source>
        <dbReference type="SAM" id="MobiDB-lite"/>
    </source>
</evidence>
<name>A0AAV0LKR0_9ROSI</name>
<keyword evidence="7" id="KW-1185">Reference proteome</keyword>
<sequence length="504" mass="55756">MAAPYPGPVSAIQVGSYFVGQYYQVLQQKPDLVFQFYSEASTMIRVEGDDSETASNVLHIHNIITSLNFTAIEIKTINSIESWNGGVMVMVSGSVKTKEFSGRKKFVQTFFLAPQEKGYFVLNDIFQFIDSEIIYQHHPVSTASENIYQQHSAPSTAEHIYQQHSAPTTTDHIYHQHPDPVTSESIYQQHISEEHFDAHQNASASLPEPPAVSDYALEEEAREYVNSVHIEDTPVDKYSIPELQHQQDFRDDTVVEETIEETPSYQGAVDGVHEPSASVVDDEPVGEPEKKTYASILRVAKGPFSSVAAQQPVVKKDTASDWNHVSAPNAQQSDAGLSFVPEATNDKHDDGLELDEGEPRSVYVRNLPSDISAAEIEQEFRNFGRIRPDGVFVRNRKDVIGVCYAFVEFEDLASVHNAIKSSPIQLAGRQVYIEERRPTPGGIGARGGRGGRGRGRGGYPITDAPRGRYGGGGRGLGRAGTQDGEYNNNSNRSRSDGYSQRMSR</sequence>
<evidence type="ECO:0000313" key="6">
    <source>
        <dbReference type="EMBL" id="CAI0434613.1"/>
    </source>
</evidence>
<dbReference type="SUPFAM" id="SSF54928">
    <property type="entry name" value="RNA-binding domain, RBD"/>
    <property type="match status" value="1"/>
</dbReference>
<dbReference type="Pfam" id="PF00076">
    <property type="entry name" value="RRM_1"/>
    <property type="match status" value="1"/>
</dbReference>
<dbReference type="PROSITE" id="PS50177">
    <property type="entry name" value="NTF2_DOMAIN"/>
    <property type="match status" value="1"/>
</dbReference>
<evidence type="ECO:0000256" key="2">
    <source>
        <dbReference type="PROSITE-ProRule" id="PRU00176"/>
    </source>
</evidence>
<dbReference type="AlphaFoldDB" id="A0AAV0LKR0"/>
<dbReference type="SMART" id="SM00360">
    <property type="entry name" value="RRM"/>
    <property type="match status" value="1"/>
</dbReference>
<dbReference type="InterPro" id="IPR018222">
    <property type="entry name" value="Nuclear_transport_factor_2_euk"/>
</dbReference>
<dbReference type="GO" id="GO:0003729">
    <property type="term" value="F:mRNA binding"/>
    <property type="evidence" value="ECO:0007669"/>
    <property type="project" value="TreeGrafter"/>
</dbReference>
<proteinExistence type="predicted"/>
<feature type="domain" description="RRM" evidence="4">
    <location>
        <begin position="360"/>
        <end position="438"/>
    </location>
</feature>
<dbReference type="FunFam" id="3.10.450.50:FF:000003">
    <property type="entry name" value="Nuclear transport factor 2 family protein"/>
    <property type="match status" value="1"/>
</dbReference>
<dbReference type="CDD" id="cd00590">
    <property type="entry name" value="RRM_SF"/>
    <property type="match status" value="1"/>
</dbReference>
<organism evidence="6 7">
    <name type="scientific">Linum tenue</name>
    <dbReference type="NCBI Taxonomy" id="586396"/>
    <lineage>
        <taxon>Eukaryota</taxon>
        <taxon>Viridiplantae</taxon>
        <taxon>Streptophyta</taxon>
        <taxon>Embryophyta</taxon>
        <taxon>Tracheophyta</taxon>
        <taxon>Spermatophyta</taxon>
        <taxon>Magnoliopsida</taxon>
        <taxon>eudicotyledons</taxon>
        <taxon>Gunneridae</taxon>
        <taxon>Pentapetalae</taxon>
        <taxon>rosids</taxon>
        <taxon>fabids</taxon>
        <taxon>Malpighiales</taxon>
        <taxon>Linaceae</taxon>
        <taxon>Linum</taxon>
    </lineage>
</organism>
<feature type="compositionally biased region" description="Polar residues" evidence="3">
    <location>
        <begin position="324"/>
        <end position="335"/>
    </location>
</feature>
<dbReference type="InterPro" id="IPR039539">
    <property type="entry name" value="Ras_GTPase_bind_prot"/>
</dbReference>
<comment type="caution">
    <text evidence="6">The sequence shown here is derived from an EMBL/GenBank/DDBJ whole genome shotgun (WGS) entry which is preliminary data.</text>
</comment>
<dbReference type="Pfam" id="PF02136">
    <property type="entry name" value="NTF2"/>
    <property type="match status" value="1"/>
</dbReference>
<dbReference type="SUPFAM" id="SSF54427">
    <property type="entry name" value="NTF2-like"/>
    <property type="match status" value="1"/>
</dbReference>
<feature type="region of interest" description="Disordered" evidence="3">
    <location>
        <begin position="437"/>
        <end position="504"/>
    </location>
</feature>
<dbReference type="EMBL" id="CAMGYJ010000006">
    <property type="protein sequence ID" value="CAI0434613.1"/>
    <property type="molecule type" value="Genomic_DNA"/>
</dbReference>
<reference evidence="6" key="1">
    <citation type="submission" date="2022-08" db="EMBL/GenBank/DDBJ databases">
        <authorList>
            <person name="Gutierrez-Valencia J."/>
        </authorList>
    </citation>
    <scope>NUCLEOTIDE SEQUENCE</scope>
</reference>
<evidence type="ECO:0000313" key="7">
    <source>
        <dbReference type="Proteomes" id="UP001154282"/>
    </source>
</evidence>
<dbReference type="PROSITE" id="PS50102">
    <property type="entry name" value="RRM"/>
    <property type="match status" value="1"/>
</dbReference>
<evidence type="ECO:0000256" key="1">
    <source>
        <dbReference type="ARBA" id="ARBA00022884"/>
    </source>
</evidence>
<dbReference type="Gene3D" id="3.10.450.50">
    <property type="match status" value="1"/>
</dbReference>
<dbReference type="InterPro" id="IPR035979">
    <property type="entry name" value="RBD_domain_sf"/>
</dbReference>
<feature type="compositionally biased region" description="Polar residues" evidence="3">
    <location>
        <begin position="484"/>
        <end position="504"/>
    </location>
</feature>
<gene>
    <name evidence="6" type="ORF">LITE_LOCUS24330</name>
</gene>
<dbReference type="InterPro" id="IPR032710">
    <property type="entry name" value="NTF2-like_dom_sf"/>
</dbReference>
<evidence type="ECO:0008006" key="8">
    <source>
        <dbReference type="Google" id="ProtNLM"/>
    </source>
</evidence>
<dbReference type="CDD" id="cd00780">
    <property type="entry name" value="NTF2"/>
    <property type="match status" value="1"/>
</dbReference>
<dbReference type="InterPro" id="IPR000504">
    <property type="entry name" value="RRM_dom"/>
</dbReference>
<evidence type="ECO:0000259" key="5">
    <source>
        <dbReference type="PROSITE" id="PS50177"/>
    </source>
</evidence>
<dbReference type="InterPro" id="IPR002075">
    <property type="entry name" value="NTF2_dom"/>
</dbReference>
<protein>
    <recommendedName>
        <fullName evidence="8">G3BP-like protein</fullName>
    </recommendedName>
</protein>
<dbReference type="Gene3D" id="3.30.70.330">
    <property type="match status" value="1"/>
</dbReference>
<dbReference type="PANTHER" id="PTHR10693:SF29">
    <property type="entry name" value="GB|AAD20086.1"/>
    <property type="match status" value="1"/>
</dbReference>
<accession>A0AAV0LKR0</accession>